<dbReference type="InterPro" id="IPR012338">
    <property type="entry name" value="Beta-lactam/transpept-like"/>
</dbReference>
<dbReference type="Pfam" id="PF00144">
    <property type="entry name" value="Beta-lactamase"/>
    <property type="match status" value="1"/>
</dbReference>
<evidence type="ECO:0000259" key="1">
    <source>
        <dbReference type="Pfam" id="PF00144"/>
    </source>
</evidence>
<dbReference type="Gene3D" id="3.40.710.10">
    <property type="entry name" value="DD-peptidase/beta-lactamase superfamily"/>
    <property type="match status" value="1"/>
</dbReference>
<dbReference type="PANTHER" id="PTHR43319:SF3">
    <property type="entry name" value="BETA-LACTAMASE-RELATED DOMAIN-CONTAINING PROTEIN"/>
    <property type="match status" value="1"/>
</dbReference>
<reference evidence="2 3" key="1">
    <citation type="submission" date="2019-10" db="EMBL/GenBank/DDBJ databases">
        <title>Assembly and Annotation for the nematode Trichostrongylus colubriformis.</title>
        <authorList>
            <person name="Martin J."/>
        </authorList>
    </citation>
    <scope>NUCLEOTIDE SEQUENCE [LARGE SCALE GENOMIC DNA]</scope>
    <source>
        <strain evidence="2">G859</strain>
        <tissue evidence="2">Whole worm</tissue>
    </source>
</reference>
<keyword evidence="3" id="KW-1185">Reference proteome</keyword>
<accession>A0AAN8IYX4</accession>
<dbReference type="SUPFAM" id="SSF56601">
    <property type="entry name" value="beta-lactamase/transpeptidase-like"/>
    <property type="match status" value="1"/>
</dbReference>
<dbReference type="InterPro" id="IPR052907">
    <property type="entry name" value="Beta-lactamase/esterase"/>
</dbReference>
<comment type="caution">
    <text evidence="2">The sequence shown here is derived from an EMBL/GenBank/DDBJ whole genome shotgun (WGS) entry which is preliminary data.</text>
</comment>
<protein>
    <submittedName>
        <fullName evidence="2">Beta-lactamase domain-containing protein</fullName>
    </submittedName>
</protein>
<dbReference type="PANTHER" id="PTHR43319">
    <property type="entry name" value="BETA-LACTAMASE-RELATED"/>
    <property type="match status" value="1"/>
</dbReference>
<name>A0AAN8IYX4_TRICO</name>
<dbReference type="AlphaFoldDB" id="A0AAN8IYX4"/>
<evidence type="ECO:0000313" key="2">
    <source>
        <dbReference type="EMBL" id="KAK5986777.1"/>
    </source>
</evidence>
<dbReference type="InterPro" id="IPR001466">
    <property type="entry name" value="Beta-lactam-related"/>
</dbReference>
<organism evidence="2 3">
    <name type="scientific">Trichostrongylus colubriformis</name>
    <name type="common">Black scour worm</name>
    <dbReference type="NCBI Taxonomy" id="6319"/>
    <lineage>
        <taxon>Eukaryota</taxon>
        <taxon>Metazoa</taxon>
        <taxon>Ecdysozoa</taxon>
        <taxon>Nematoda</taxon>
        <taxon>Chromadorea</taxon>
        <taxon>Rhabditida</taxon>
        <taxon>Rhabditina</taxon>
        <taxon>Rhabditomorpha</taxon>
        <taxon>Strongyloidea</taxon>
        <taxon>Trichostrongylidae</taxon>
        <taxon>Trichostrongylus</taxon>
    </lineage>
</organism>
<dbReference type="Proteomes" id="UP001331761">
    <property type="component" value="Unassembled WGS sequence"/>
</dbReference>
<evidence type="ECO:0000313" key="3">
    <source>
        <dbReference type="Proteomes" id="UP001331761"/>
    </source>
</evidence>
<sequence>AGLPHFDAEFNLNETNKDSIARIVEEESPKYPPGSKTEYHPITFGWLIDQVFCRIDKKGRTIAEFFREEVQEKYDVEMYIGCTEEQENRVAKFPPVKKGMALREYIHDRKIFAIGSHLSKRPTFSMSRMQAGNEVGNFDELL</sequence>
<feature type="domain" description="Beta-lactamase-related" evidence="1">
    <location>
        <begin position="1"/>
        <end position="95"/>
    </location>
</feature>
<dbReference type="EMBL" id="WIXE01000231">
    <property type="protein sequence ID" value="KAK5986777.1"/>
    <property type="molecule type" value="Genomic_DNA"/>
</dbReference>
<feature type="non-terminal residue" evidence="2">
    <location>
        <position position="1"/>
    </location>
</feature>
<proteinExistence type="predicted"/>
<gene>
    <name evidence="2" type="ORF">GCK32_014376</name>
</gene>